<dbReference type="KEGG" id="cgc:Cyagr_2598"/>
<dbReference type="HOGENOM" id="CLU_1657926_0_0_3"/>
<evidence type="ECO:0000313" key="1">
    <source>
        <dbReference type="EMBL" id="AFY29702.1"/>
    </source>
</evidence>
<evidence type="ECO:0000313" key="2">
    <source>
        <dbReference type="Proteomes" id="UP000010388"/>
    </source>
</evidence>
<protein>
    <submittedName>
        <fullName evidence="1">Uncharacterized protein</fullName>
    </submittedName>
</protein>
<sequence>MDSNYNEPIRLDEWIDRVGIGRTAALELIEWLGIAPAAVQIPGSADVAAVLTAEQREAMDRALVEAVAQQQPSEAEPVAPLDDLTVARVLMESSRDGLPLRHELLAGLLGVDPANSEAIHAEALAYGFRLRRLGQRPGRASDPDRPADRRPWLAVMLRP</sequence>
<proteinExistence type="predicted"/>
<gene>
    <name evidence="1" type="ordered locus">Cyagr_2598</name>
</gene>
<dbReference type="Proteomes" id="UP000010388">
    <property type="component" value="Chromosome"/>
</dbReference>
<organism evidence="1 2">
    <name type="scientific">Cyanobium gracile (strain ATCC 27147 / PCC 6307)</name>
    <dbReference type="NCBI Taxonomy" id="292564"/>
    <lineage>
        <taxon>Bacteria</taxon>
        <taxon>Bacillati</taxon>
        <taxon>Cyanobacteriota</taxon>
        <taxon>Cyanophyceae</taxon>
        <taxon>Synechococcales</taxon>
        <taxon>Prochlorococcaceae</taxon>
        <taxon>Cyanobium</taxon>
    </lineage>
</organism>
<dbReference type="EMBL" id="CP003495">
    <property type="protein sequence ID" value="AFY29702.1"/>
    <property type="molecule type" value="Genomic_DNA"/>
</dbReference>
<accession>K9P8F8</accession>
<dbReference type="AlphaFoldDB" id="K9P8F8"/>
<dbReference type="RefSeq" id="WP_015110140.1">
    <property type="nucleotide sequence ID" value="NC_019675.1"/>
</dbReference>
<name>K9P8F8_CYAGP</name>
<reference evidence="2" key="1">
    <citation type="journal article" date="2013" name="Proc. Natl. Acad. Sci. U.S.A.">
        <title>Improving the coverage of the cyanobacterial phylum using diversity-driven genome sequencing.</title>
        <authorList>
            <person name="Shih P.M."/>
            <person name="Wu D."/>
            <person name="Latifi A."/>
            <person name="Axen S.D."/>
            <person name="Fewer D.P."/>
            <person name="Talla E."/>
            <person name="Calteau A."/>
            <person name="Cai F."/>
            <person name="Tandeau de Marsac N."/>
            <person name="Rippka R."/>
            <person name="Herdman M."/>
            <person name="Sivonen K."/>
            <person name="Coursin T."/>
            <person name="Laurent T."/>
            <person name="Goodwin L."/>
            <person name="Nolan M."/>
            <person name="Davenport K.W."/>
            <person name="Han C.S."/>
            <person name="Rubin E.M."/>
            <person name="Eisen J.A."/>
            <person name="Woyke T."/>
            <person name="Gugger M."/>
            <person name="Kerfeld C.A."/>
        </authorList>
    </citation>
    <scope>NUCLEOTIDE SEQUENCE [LARGE SCALE GENOMIC DNA]</scope>
    <source>
        <strain evidence="2">ATCC 27147 / PCC 6307</strain>
    </source>
</reference>